<keyword evidence="3" id="KW-0472">Membrane</keyword>
<comment type="caution">
    <text evidence="4">The sequence shown here is derived from an EMBL/GenBank/DDBJ whole genome shotgun (WGS) entry which is preliminary data.</text>
</comment>
<keyword evidence="3" id="KW-1133">Transmembrane helix</keyword>
<dbReference type="Pfam" id="PF02645">
    <property type="entry name" value="DegV"/>
    <property type="match status" value="1"/>
</dbReference>
<dbReference type="Proteomes" id="UP000620366">
    <property type="component" value="Unassembled WGS sequence"/>
</dbReference>
<dbReference type="Gene3D" id="2.20.28.50">
    <property type="entry name" value="degv family protein"/>
    <property type="match status" value="1"/>
</dbReference>
<name>A0A926HVB1_9FIRM</name>
<dbReference type="EMBL" id="JACRSP010000005">
    <property type="protein sequence ID" value="MBC8537153.1"/>
    <property type="molecule type" value="Genomic_DNA"/>
</dbReference>
<keyword evidence="5" id="KW-1185">Reference proteome</keyword>
<dbReference type="NCBIfam" id="TIGR00762">
    <property type="entry name" value="DegV"/>
    <property type="match status" value="1"/>
</dbReference>
<keyword evidence="3" id="KW-0812">Transmembrane</keyword>
<dbReference type="GO" id="GO:0008289">
    <property type="term" value="F:lipid binding"/>
    <property type="evidence" value="ECO:0007669"/>
    <property type="project" value="UniProtKB-KW"/>
</dbReference>
<protein>
    <submittedName>
        <fullName evidence="4">DegV family protein</fullName>
    </submittedName>
</protein>
<dbReference type="AlphaFoldDB" id="A0A926HVB1"/>
<dbReference type="InterPro" id="IPR003797">
    <property type="entry name" value="DegV"/>
</dbReference>
<organism evidence="4 5">
    <name type="scientific">Feifania hominis</name>
    <dbReference type="NCBI Taxonomy" id="2763660"/>
    <lineage>
        <taxon>Bacteria</taxon>
        <taxon>Bacillati</taxon>
        <taxon>Bacillota</taxon>
        <taxon>Clostridia</taxon>
        <taxon>Eubacteriales</taxon>
        <taxon>Feifaniaceae</taxon>
        <taxon>Feifania</taxon>
    </lineage>
</organism>
<evidence type="ECO:0000256" key="2">
    <source>
        <dbReference type="ARBA" id="ARBA00023121"/>
    </source>
</evidence>
<proteinExistence type="predicted"/>
<dbReference type="Gene3D" id="3.30.1180.10">
    <property type="match status" value="1"/>
</dbReference>
<dbReference type="PROSITE" id="PS51482">
    <property type="entry name" value="DEGV"/>
    <property type="match status" value="1"/>
</dbReference>
<dbReference type="InterPro" id="IPR043168">
    <property type="entry name" value="DegV_C"/>
</dbReference>
<gene>
    <name evidence="4" type="ORF">H8695_10680</name>
</gene>
<evidence type="ECO:0000313" key="5">
    <source>
        <dbReference type="Proteomes" id="UP000620366"/>
    </source>
</evidence>
<dbReference type="PANTHER" id="PTHR33434">
    <property type="entry name" value="DEGV DOMAIN-CONTAINING PROTEIN DR_1986-RELATED"/>
    <property type="match status" value="1"/>
</dbReference>
<evidence type="ECO:0000256" key="3">
    <source>
        <dbReference type="SAM" id="Phobius"/>
    </source>
</evidence>
<dbReference type="Gene3D" id="3.40.50.10440">
    <property type="entry name" value="Dihydroxyacetone kinase, domain 1"/>
    <property type="match status" value="1"/>
</dbReference>
<dbReference type="PANTHER" id="PTHR33434:SF3">
    <property type="entry name" value="DEGV DOMAIN-CONTAINING PROTEIN YITS"/>
    <property type="match status" value="1"/>
</dbReference>
<sequence>MPATPTYKIMTETNSDLPFSYFQEHDISPLRMNFILDGVTYYEGPDCGMSTREFYDRLRGGILPTTAVANTAEMDAVMEPVLAAGYDLLYVAFSSGLSGIYNTAMLAAMELREKYPERRLIIVDSLSASLGEGLLVDFAVRNRDAGMSIEDNAAWLEANKRRVYHAFTVTDLFHLQRGGRLSKGTAIMGSMLGIKPMLSFDNEGKLVPIGKCRGRQASIEALVQTAIDRGENLKDQRVFLVHGDCEEDANTLAQLLRERAGVRDVFINTVGTVLGTHAGAGVLAVFFMADHR</sequence>
<feature type="transmembrane region" description="Helical" evidence="3">
    <location>
        <begin position="265"/>
        <end position="289"/>
    </location>
</feature>
<dbReference type="RefSeq" id="WP_249301487.1">
    <property type="nucleotide sequence ID" value="NZ_JACRSP010000005.1"/>
</dbReference>
<dbReference type="SUPFAM" id="SSF82549">
    <property type="entry name" value="DAK1/DegV-like"/>
    <property type="match status" value="1"/>
</dbReference>
<evidence type="ECO:0000313" key="4">
    <source>
        <dbReference type="EMBL" id="MBC8537153.1"/>
    </source>
</evidence>
<evidence type="ECO:0000256" key="1">
    <source>
        <dbReference type="ARBA" id="ARBA00003238"/>
    </source>
</evidence>
<comment type="function">
    <text evidence="1">May bind long-chain fatty acids, such as palmitate, and may play a role in lipid transport or fatty acid metabolism.</text>
</comment>
<dbReference type="InterPro" id="IPR050270">
    <property type="entry name" value="DegV_domain_contain"/>
</dbReference>
<keyword evidence="2" id="KW-0446">Lipid-binding</keyword>
<reference evidence="4" key="1">
    <citation type="submission" date="2020-08" db="EMBL/GenBank/DDBJ databases">
        <title>Genome public.</title>
        <authorList>
            <person name="Liu C."/>
            <person name="Sun Q."/>
        </authorList>
    </citation>
    <scope>NUCLEOTIDE SEQUENCE</scope>
    <source>
        <strain evidence="4">BX7</strain>
    </source>
</reference>
<accession>A0A926HVB1</accession>